<sequence length="685" mass="76566">MTDACQAEYAIAAMSTVEMDQAAPESAAHHPLPDPGESVPRLALPTIGIFLATLTAFVGSTTAYISGWIPFWVTIPVNAAVTFVMFTVVHDASHYAISSIRWVNGLFGRLAWLFVGPVVAFPAFGYIHIQHHRHSNDDEQDPDTFASHGSLWVLPLRWSMVEYFYIKYYLPRGRSRPVIEVAETLVMMTLFLTGLIVAIVTGNFWTLAIVFLIPQRIGLTVLAWWFDWLPHHGLEDTQRSNRYRATRNRVGAEWLFTPVLLSQNYHLVHHLHPSVPFYRYLRTWRRNEEAYLERNAAISTVFGQQLNPDEYRQWKELNGRLARLLPVRMPARSSSPHAVLHRIPVASVDPITADATLVTFAVPEALRDAFRFEPGQHVTVRTDLGGQGIRRNYSICAPATRAQLRIAVKHIPGGAFSTFVANELKAGDVLELMTPTGRFGTPLDPLHRKHYVGLVAGSGITPVLSILATTLEIETESRFTLIYGNRTKESTMFRAELDRLESRYADRLEILHVLSSEPLHTPELRGRIDRDKLTRWLTSTLRPAGVDEWFICGPLAMATAVRETLIEHGVDSERIHLELFYGFDTPPATRPSYAGATVTFTLSGQRAIFDLVPGDSILEGALGLRSDAPYACMGGACGTCRAKLIEGNVEMDHNFALRKAELDAGYILTCQSHPTTPFVAVDYDA</sequence>
<evidence type="ECO:0000313" key="13">
    <source>
        <dbReference type="Proteomes" id="UP000001472"/>
    </source>
</evidence>
<dbReference type="InterPro" id="IPR006058">
    <property type="entry name" value="2Fe2S_fd_BS"/>
</dbReference>
<gene>
    <name evidence="12" type="primary">fdxB</name>
    <name evidence="12" type="ordered locus">BCG_3618</name>
</gene>
<evidence type="ECO:0000313" key="12">
    <source>
        <dbReference type="EMBL" id="CAL73607.1"/>
    </source>
</evidence>
<feature type="transmembrane region" description="Helical" evidence="9">
    <location>
        <begin position="110"/>
        <end position="129"/>
    </location>
</feature>
<dbReference type="SMR" id="A0A0H3MIF5"/>
<dbReference type="Gene3D" id="3.40.50.80">
    <property type="entry name" value="Nucleotide-binding domain of ferredoxin-NADP reductase (FNR) module"/>
    <property type="match status" value="1"/>
</dbReference>
<dbReference type="InterPro" id="IPR017938">
    <property type="entry name" value="Riboflavin_synthase-like_b-brl"/>
</dbReference>
<dbReference type="GO" id="GO:0046872">
    <property type="term" value="F:metal ion binding"/>
    <property type="evidence" value="ECO:0007669"/>
    <property type="project" value="UniProtKB-KW"/>
</dbReference>
<keyword evidence="9" id="KW-0812">Transmembrane</keyword>
<dbReference type="Gene3D" id="2.40.30.10">
    <property type="entry name" value="Translation factors"/>
    <property type="match status" value="1"/>
</dbReference>
<dbReference type="PANTHER" id="PTHR47354:SF8">
    <property type="entry name" value="1,2-PHENYLACETYL-COA EPOXIDASE, SUBUNIT E"/>
    <property type="match status" value="1"/>
</dbReference>
<evidence type="ECO:0000259" key="10">
    <source>
        <dbReference type="PROSITE" id="PS51085"/>
    </source>
</evidence>
<evidence type="ECO:0000256" key="3">
    <source>
        <dbReference type="ARBA" id="ARBA00022714"/>
    </source>
</evidence>
<dbReference type="InterPro" id="IPR008333">
    <property type="entry name" value="Cbr1-like_FAD-bd_dom"/>
</dbReference>
<evidence type="ECO:0000256" key="7">
    <source>
        <dbReference type="ARBA" id="ARBA00023004"/>
    </source>
</evidence>
<keyword evidence="7" id="KW-0408">Iron</keyword>
<dbReference type="EMBL" id="AM408590">
    <property type="protein sequence ID" value="CAL73607.1"/>
    <property type="molecule type" value="Genomic_DNA"/>
</dbReference>
<dbReference type="CDD" id="cd03514">
    <property type="entry name" value="CrtR_beta-carotene-hydroxylase"/>
    <property type="match status" value="1"/>
</dbReference>
<dbReference type="CDD" id="cd00207">
    <property type="entry name" value="fer2"/>
    <property type="match status" value="1"/>
</dbReference>
<dbReference type="CDD" id="cd06214">
    <property type="entry name" value="PA_degradation_oxidoreductase_like"/>
    <property type="match status" value="1"/>
</dbReference>
<dbReference type="InterPro" id="IPR001041">
    <property type="entry name" value="2Fe-2S_ferredoxin-type"/>
</dbReference>
<feature type="domain" description="FAD-binding FR-type" evidence="11">
    <location>
        <begin position="338"/>
        <end position="442"/>
    </location>
</feature>
<dbReference type="HOGENOM" id="CLU_003827_14_0_11"/>
<dbReference type="Proteomes" id="UP000001472">
    <property type="component" value="Chromosome"/>
</dbReference>
<name>A0A0H3MIF5_MYCBP</name>
<comment type="cofactor">
    <cofactor evidence="1">
        <name>FAD</name>
        <dbReference type="ChEBI" id="CHEBI:57692"/>
    </cofactor>
</comment>
<organism evidence="12 13">
    <name type="scientific">Mycobacterium bovis (strain BCG / Pasteur 1173P2)</name>
    <dbReference type="NCBI Taxonomy" id="410289"/>
    <lineage>
        <taxon>Bacteria</taxon>
        <taxon>Bacillati</taxon>
        <taxon>Actinomycetota</taxon>
        <taxon>Actinomycetes</taxon>
        <taxon>Mycobacteriales</taxon>
        <taxon>Mycobacteriaceae</taxon>
        <taxon>Mycobacterium</taxon>
        <taxon>Mycobacterium tuberculosis complex</taxon>
    </lineage>
</organism>
<dbReference type="SUPFAM" id="SSF54292">
    <property type="entry name" value="2Fe-2S ferredoxin-like"/>
    <property type="match status" value="1"/>
</dbReference>
<protein>
    <submittedName>
        <fullName evidence="12">Possible electron transfer protein fdxB</fullName>
        <ecNumber evidence="12">1.-.-.-</ecNumber>
    </submittedName>
</protein>
<keyword evidence="5" id="KW-0274">FAD</keyword>
<dbReference type="FunFam" id="2.40.30.10:FF:000134">
    <property type="entry name" value="Electron transfer protein FDXB"/>
    <property type="match status" value="1"/>
</dbReference>
<dbReference type="AlphaFoldDB" id="A0A0H3MIF5"/>
<dbReference type="Pfam" id="PF00970">
    <property type="entry name" value="FAD_binding_6"/>
    <property type="match status" value="1"/>
</dbReference>
<dbReference type="GO" id="GO:0016491">
    <property type="term" value="F:oxidoreductase activity"/>
    <property type="evidence" value="ECO:0007669"/>
    <property type="project" value="UniProtKB-KW"/>
</dbReference>
<dbReference type="RefSeq" id="WP_003419325.1">
    <property type="nucleotide sequence ID" value="NC_008769.1"/>
</dbReference>
<dbReference type="InterPro" id="IPR017927">
    <property type="entry name" value="FAD-bd_FR_type"/>
</dbReference>
<dbReference type="InterPro" id="IPR039261">
    <property type="entry name" value="FNR_nucleotide-bd"/>
</dbReference>
<dbReference type="InterPro" id="IPR005804">
    <property type="entry name" value="FA_desaturase_dom"/>
</dbReference>
<dbReference type="GO" id="GO:0050660">
    <property type="term" value="F:flavin adenine dinucleotide binding"/>
    <property type="evidence" value="ECO:0007669"/>
    <property type="project" value="TreeGrafter"/>
</dbReference>
<evidence type="ECO:0000256" key="2">
    <source>
        <dbReference type="ARBA" id="ARBA00022630"/>
    </source>
</evidence>
<dbReference type="PROSITE" id="PS00197">
    <property type="entry name" value="2FE2S_FER_1"/>
    <property type="match status" value="1"/>
</dbReference>
<feature type="transmembrane region" description="Helical" evidence="9">
    <location>
        <begin position="42"/>
        <end position="65"/>
    </location>
</feature>
<dbReference type="InterPro" id="IPR001433">
    <property type="entry name" value="OxRdtase_FAD/NAD-bd"/>
</dbReference>
<keyword evidence="4" id="KW-0479">Metal-binding</keyword>
<keyword evidence="9" id="KW-1133">Transmembrane helix</keyword>
<dbReference type="InterPro" id="IPR012675">
    <property type="entry name" value="Beta-grasp_dom_sf"/>
</dbReference>
<dbReference type="EC" id="1.-.-.-" evidence="12"/>
<dbReference type="SUPFAM" id="SSF52343">
    <property type="entry name" value="Ferredoxin reductase-like, C-terminal NADP-linked domain"/>
    <property type="match status" value="1"/>
</dbReference>
<feature type="domain" description="2Fe-2S ferredoxin-type" evidence="10">
    <location>
        <begin position="596"/>
        <end position="685"/>
    </location>
</feature>
<dbReference type="InterPro" id="IPR036010">
    <property type="entry name" value="2Fe-2S_ferredoxin-like_sf"/>
</dbReference>
<dbReference type="Gene3D" id="3.10.20.30">
    <property type="match status" value="1"/>
</dbReference>
<dbReference type="Pfam" id="PF00175">
    <property type="entry name" value="NAD_binding_1"/>
    <property type="match status" value="1"/>
</dbReference>
<keyword evidence="2" id="KW-0285">Flavoprotein</keyword>
<evidence type="ECO:0000256" key="8">
    <source>
        <dbReference type="ARBA" id="ARBA00023014"/>
    </source>
</evidence>
<evidence type="ECO:0000256" key="9">
    <source>
        <dbReference type="SAM" id="Phobius"/>
    </source>
</evidence>
<proteinExistence type="predicted"/>
<evidence type="ECO:0000256" key="6">
    <source>
        <dbReference type="ARBA" id="ARBA00023002"/>
    </source>
</evidence>
<evidence type="ECO:0000259" key="11">
    <source>
        <dbReference type="PROSITE" id="PS51384"/>
    </source>
</evidence>
<dbReference type="InterPro" id="IPR050415">
    <property type="entry name" value="MRET"/>
</dbReference>
<keyword evidence="8" id="KW-0411">Iron-sulfur</keyword>
<accession>A0A0H3MIF5</accession>
<dbReference type="PROSITE" id="PS51085">
    <property type="entry name" value="2FE2S_FER_2"/>
    <property type="match status" value="1"/>
</dbReference>
<dbReference type="Pfam" id="PF00111">
    <property type="entry name" value="Fer2"/>
    <property type="match status" value="1"/>
</dbReference>
<keyword evidence="6 12" id="KW-0560">Oxidoreductase</keyword>
<dbReference type="KEGG" id="mbb:BCG_3618"/>
<feature type="transmembrane region" description="Helical" evidence="9">
    <location>
        <begin position="71"/>
        <end position="89"/>
    </location>
</feature>
<evidence type="ECO:0000256" key="5">
    <source>
        <dbReference type="ARBA" id="ARBA00022827"/>
    </source>
</evidence>
<reference evidence="12 13" key="1">
    <citation type="journal article" date="2007" name="Proc. Natl. Acad. Sci. U.S.A.">
        <title>Genome plasticity of BCG and impact on vaccine efficacy.</title>
        <authorList>
            <person name="Brosch R."/>
            <person name="Gordon S.V."/>
            <person name="Garnier T."/>
            <person name="Eiglmeier K."/>
            <person name="Frigui W."/>
            <person name="Valenti P."/>
            <person name="Dos Santos S."/>
            <person name="Duthoy S."/>
            <person name="Lacroix C."/>
            <person name="Garcia-Pelayo C."/>
            <person name="Inwald J.K."/>
            <person name="Golby P."/>
            <person name="Garcia J.N."/>
            <person name="Hewinson R.G."/>
            <person name="Behr M.A."/>
            <person name="Quail M.A."/>
            <person name="Churcher C."/>
            <person name="Barrell B.G."/>
            <person name="Parkhill J."/>
            <person name="Cole S.T."/>
        </authorList>
    </citation>
    <scope>NUCLEOTIDE SEQUENCE [LARGE SCALE GENOMIC DNA]</scope>
    <source>
        <strain evidence="13">BCG / Pasteur 1173P2</strain>
    </source>
</reference>
<dbReference type="Pfam" id="PF00487">
    <property type="entry name" value="FA_desaturase"/>
    <property type="match status" value="1"/>
</dbReference>
<keyword evidence="3" id="KW-0001">2Fe-2S</keyword>
<keyword evidence="9" id="KW-0472">Membrane</keyword>
<evidence type="ECO:0000256" key="1">
    <source>
        <dbReference type="ARBA" id="ARBA00001974"/>
    </source>
</evidence>
<dbReference type="SUPFAM" id="SSF63380">
    <property type="entry name" value="Riboflavin synthase domain-like"/>
    <property type="match status" value="1"/>
</dbReference>
<dbReference type="GO" id="GO:0006629">
    <property type="term" value="P:lipid metabolic process"/>
    <property type="evidence" value="ECO:0007669"/>
    <property type="project" value="InterPro"/>
</dbReference>
<dbReference type="GO" id="GO:0051537">
    <property type="term" value="F:2 iron, 2 sulfur cluster binding"/>
    <property type="evidence" value="ECO:0007669"/>
    <property type="project" value="UniProtKB-KW"/>
</dbReference>
<dbReference type="PROSITE" id="PS51384">
    <property type="entry name" value="FAD_FR"/>
    <property type="match status" value="1"/>
</dbReference>
<evidence type="ECO:0000256" key="4">
    <source>
        <dbReference type="ARBA" id="ARBA00022723"/>
    </source>
</evidence>
<dbReference type="FunFam" id="3.40.50.80:FF:000041">
    <property type="entry name" value="1,2-phenylacetyl-CoA epoxidase subunit E"/>
    <property type="match status" value="1"/>
</dbReference>
<dbReference type="PANTHER" id="PTHR47354">
    <property type="entry name" value="NADH OXIDOREDUCTASE HCR"/>
    <property type="match status" value="1"/>
</dbReference>